<feature type="signal peptide" evidence="1">
    <location>
        <begin position="1"/>
        <end position="16"/>
    </location>
</feature>
<dbReference type="HOGENOM" id="CLU_150821_1_0_1"/>
<evidence type="ECO:0000313" key="3">
    <source>
        <dbReference type="Proteomes" id="UP000054538"/>
    </source>
</evidence>
<sequence length="93" mass="9801">MKTFLTLLAAMTSLSAYTLVGVHATCATCPPSAGDLALATRCVDNNGITICNYEKAGITSRHCYYNNKGEFQKGSSPLCKSNVQTTTCPSLCG</sequence>
<evidence type="ECO:0000256" key="1">
    <source>
        <dbReference type="SAM" id="SignalP"/>
    </source>
</evidence>
<dbReference type="EMBL" id="KN830058">
    <property type="protein sequence ID" value="KIK73144.1"/>
    <property type="molecule type" value="Genomic_DNA"/>
</dbReference>
<gene>
    <name evidence="2" type="ORF">PAXRUDRAFT_836315</name>
</gene>
<keyword evidence="1" id="KW-0732">Signal</keyword>
<dbReference type="InParanoid" id="A0A0D0D027"/>
<dbReference type="AlphaFoldDB" id="A0A0D0D027"/>
<feature type="chain" id="PRO_5002208787" description="Secreted protein" evidence="1">
    <location>
        <begin position="17"/>
        <end position="93"/>
    </location>
</feature>
<name>A0A0D0D027_9AGAM</name>
<evidence type="ECO:0000313" key="2">
    <source>
        <dbReference type="EMBL" id="KIK73144.1"/>
    </source>
</evidence>
<proteinExistence type="predicted"/>
<dbReference type="Proteomes" id="UP000054538">
    <property type="component" value="Unassembled WGS sequence"/>
</dbReference>
<organism evidence="2 3">
    <name type="scientific">Paxillus rubicundulus Ve08.2h10</name>
    <dbReference type="NCBI Taxonomy" id="930991"/>
    <lineage>
        <taxon>Eukaryota</taxon>
        <taxon>Fungi</taxon>
        <taxon>Dikarya</taxon>
        <taxon>Basidiomycota</taxon>
        <taxon>Agaricomycotina</taxon>
        <taxon>Agaricomycetes</taxon>
        <taxon>Agaricomycetidae</taxon>
        <taxon>Boletales</taxon>
        <taxon>Paxilineae</taxon>
        <taxon>Paxillaceae</taxon>
        <taxon>Paxillus</taxon>
    </lineage>
</organism>
<accession>A0A0D0D027</accession>
<reference evidence="3" key="2">
    <citation type="submission" date="2015-01" db="EMBL/GenBank/DDBJ databases">
        <title>Evolutionary Origins and Diversification of the Mycorrhizal Mutualists.</title>
        <authorList>
            <consortium name="DOE Joint Genome Institute"/>
            <consortium name="Mycorrhizal Genomics Consortium"/>
            <person name="Kohler A."/>
            <person name="Kuo A."/>
            <person name="Nagy L.G."/>
            <person name="Floudas D."/>
            <person name="Copeland A."/>
            <person name="Barry K.W."/>
            <person name="Cichocki N."/>
            <person name="Veneault-Fourrey C."/>
            <person name="LaButti K."/>
            <person name="Lindquist E.A."/>
            <person name="Lipzen A."/>
            <person name="Lundell T."/>
            <person name="Morin E."/>
            <person name="Murat C."/>
            <person name="Riley R."/>
            <person name="Ohm R."/>
            <person name="Sun H."/>
            <person name="Tunlid A."/>
            <person name="Henrissat B."/>
            <person name="Grigoriev I.V."/>
            <person name="Hibbett D.S."/>
            <person name="Martin F."/>
        </authorList>
    </citation>
    <scope>NUCLEOTIDE SEQUENCE [LARGE SCALE GENOMIC DNA]</scope>
    <source>
        <strain evidence="3">Ve08.2h10</strain>
    </source>
</reference>
<evidence type="ECO:0008006" key="4">
    <source>
        <dbReference type="Google" id="ProtNLM"/>
    </source>
</evidence>
<reference evidence="2 3" key="1">
    <citation type="submission" date="2014-04" db="EMBL/GenBank/DDBJ databases">
        <authorList>
            <consortium name="DOE Joint Genome Institute"/>
            <person name="Kuo A."/>
            <person name="Kohler A."/>
            <person name="Jargeat P."/>
            <person name="Nagy L.G."/>
            <person name="Floudas D."/>
            <person name="Copeland A."/>
            <person name="Barry K.W."/>
            <person name="Cichocki N."/>
            <person name="Veneault-Fourrey C."/>
            <person name="LaButti K."/>
            <person name="Lindquist E.A."/>
            <person name="Lipzen A."/>
            <person name="Lundell T."/>
            <person name="Morin E."/>
            <person name="Murat C."/>
            <person name="Sun H."/>
            <person name="Tunlid A."/>
            <person name="Henrissat B."/>
            <person name="Grigoriev I.V."/>
            <person name="Hibbett D.S."/>
            <person name="Martin F."/>
            <person name="Nordberg H.P."/>
            <person name="Cantor M.N."/>
            <person name="Hua S.X."/>
        </authorList>
    </citation>
    <scope>NUCLEOTIDE SEQUENCE [LARGE SCALE GENOMIC DNA]</scope>
    <source>
        <strain evidence="2 3">Ve08.2h10</strain>
    </source>
</reference>
<keyword evidence="3" id="KW-1185">Reference proteome</keyword>
<protein>
    <recommendedName>
        <fullName evidence="4">Secreted protein</fullName>
    </recommendedName>
</protein>